<proteinExistence type="predicted"/>
<dbReference type="InterPro" id="IPR036691">
    <property type="entry name" value="Endo/exonu/phosph_ase_sf"/>
</dbReference>
<reference evidence="1 2" key="1">
    <citation type="submission" date="2019-08" db="EMBL/GenBank/DDBJ databases">
        <title>Whole genome of Aphis craccivora.</title>
        <authorList>
            <person name="Voronova N.V."/>
            <person name="Shulinski R.S."/>
            <person name="Bandarenka Y.V."/>
            <person name="Zhorov D.G."/>
            <person name="Warner D."/>
        </authorList>
    </citation>
    <scope>NUCLEOTIDE SEQUENCE [LARGE SCALE GENOMIC DNA]</scope>
    <source>
        <strain evidence="1">180601</strain>
        <tissue evidence="1">Whole Body</tissue>
    </source>
</reference>
<organism evidence="1 2">
    <name type="scientific">Aphis craccivora</name>
    <name type="common">Cowpea aphid</name>
    <dbReference type="NCBI Taxonomy" id="307492"/>
    <lineage>
        <taxon>Eukaryota</taxon>
        <taxon>Metazoa</taxon>
        <taxon>Ecdysozoa</taxon>
        <taxon>Arthropoda</taxon>
        <taxon>Hexapoda</taxon>
        <taxon>Insecta</taxon>
        <taxon>Pterygota</taxon>
        <taxon>Neoptera</taxon>
        <taxon>Paraneoptera</taxon>
        <taxon>Hemiptera</taxon>
        <taxon>Sternorrhyncha</taxon>
        <taxon>Aphidomorpha</taxon>
        <taxon>Aphidoidea</taxon>
        <taxon>Aphididae</taxon>
        <taxon>Aphidini</taxon>
        <taxon>Aphis</taxon>
        <taxon>Aphis</taxon>
    </lineage>
</organism>
<evidence type="ECO:0000313" key="2">
    <source>
        <dbReference type="Proteomes" id="UP000478052"/>
    </source>
</evidence>
<dbReference type="GO" id="GO:0003964">
    <property type="term" value="F:RNA-directed DNA polymerase activity"/>
    <property type="evidence" value="ECO:0007669"/>
    <property type="project" value="UniProtKB-KW"/>
</dbReference>
<dbReference type="OrthoDB" id="6627459at2759"/>
<sequence length="225" mass="25628">VYTEICCECINLIRTTVIEIYIDRYQCSPLLYENCMSILENVYQHHPDHTFLLCGDYNLPNISWSNDSHGLTYTSSSPILVPCVPKSLALYGFFQKNSILNSEGSILDLICCNNDSVVVYESLEPFVLPDAYQLIIIIVLYLSSFDWVTTLSDLDLNTSSNTFTDALHNSILRFVPLSPFYKSNFPAWVSKELEALVYHKNNAHAKIKSTPDPVIYKVFPYSVQN</sequence>
<keyword evidence="1" id="KW-0695">RNA-directed DNA polymerase</keyword>
<keyword evidence="1" id="KW-0548">Nucleotidyltransferase</keyword>
<accession>A0A6G0YAA1</accession>
<feature type="non-terminal residue" evidence="1">
    <location>
        <position position="225"/>
    </location>
</feature>
<dbReference type="SUPFAM" id="SSF56219">
    <property type="entry name" value="DNase I-like"/>
    <property type="match status" value="1"/>
</dbReference>
<comment type="caution">
    <text evidence="1">The sequence shown here is derived from an EMBL/GenBank/DDBJ whole genome shotgun (WGS) entry which is preliminary data.</text>
</comment>
<evidence type="ECO:0000313" key="1">
    <source>
        <dbReference type="EMBL" id="KAF0751862.1"/>
    </source>
</evidence>
<keyword evidence="1" id="KW-0808">Transferase</keyword>
<gene>
    <name evidence="1" type="ORF">FWK35_00033296</name>
</gene>
<feature type="non-terminal residue" evidence="1">
    <location>
        <position position="1"/>
    </location>
</feature>
<dbReference type="EMBL" id="VUJU01005235">
    <property type="protein sequence ID" value="KAF0751862.1"/>
    <property type="molecule type" value="Genomic_DNA"/>
</dbReference>
<dbReference type="Proteomes" id="UP000478052">
    <property type="component" value="Unassembled WGS sequence"/>
</dbReference>
<name>A0A6G0YAA1_APHCR</name>
<keyword evidence="2" id="KW-1185">Reference proteome</keyword>
<dbReference type="AlphaFoldDB" id="A0A6G0YAA1"/>
<protein>
    <submittedName>
        <fullName evidence="1">Reverse transcriptase domain-containing protein</fullName>
    </submittedName>
</protein>